<evidence type="ECO:0000256" key="6">
    <source>
        <dbReference type="SAM" id="MobiDB-lite"/>
    </source>
</evidence>
<evidence type="ECO:0000256" key="5">
    <source>
        <dbReference type="PROSITE-ProRule" id="PRU00277"/>
    </source>
</evidence>
<proteinExistence type="predicted"/>
<evidence type="ECO:0000256" key="2">
    <source>
        <dbReference type="ARBA" id="ARBA00013194"/>
    </source>
</evidence>
<dbReference type="Proteomes" id="UP000823775">
    <property type="component" value="Unassembled WGS sequence"/>
</dbReference>
<feature type="region of interest" description="Disordered" evidence="6">
    <location>
        <begin position="1"/>
        <end position="40"/>
    </location>
</feature>
<dbReference type="PANTHER" id="PTHR43811:SF46">
    <property type="entry name" value="PEPTIDYLPROLYL ISOMERASE"/>
    <property type="match status" value="1"/>
</dbReference>
<evidence type="ECO:0000259" key="7">
    <source>
        <dbReference type="PROSITE" id="PS50059"/>
    </source>
</evidence>
<keyword evidence="3 5" id="KW-0697">Rotamase</keyword>
<feature type="compositionally biased region" description="Polar residues" evidence="6">
    <location>
        <begin position="229"/>
        <end position="240"/>
    </location>
</feature>
<evidence type="ECO:0000256" key="3">
    <source>
        <dbReference type="ARBA" id="ARBA00023110"/>
    </source>
</evidence>
<feature type="compositionally biased region" description="Polar residues" evidence="6">
    <location>
        <begin position="11"/>
        <end position="23"/>
    </location>
</feature>
<comment type="catalytic activity">
    <reaction evidence="1 5">
        <text>[protein]-peptidylproline (omega=180) = [protein]-peptidylproline (omega=0)</text>
        <dbReference type="Rhea" id="RHEA:16237"/>
        <dbReference type="Rhea" id="RHEA-COMP:10747"/>
        <dbReference type="Rhea" id="RHEA-COMP:10748"/>
        <dbReference type="ChEBI" id="CHEBI:83833"/>
        <dbReference type="ChEBI" id="CHEBI:83834"/>
        <dbReference type="EC" id="5.2.1.8"/>
    </reaction>
</comment>
<feature type="compositionally biased region" description="Basic residues" evidence="6">
    <location>
        <begin position="27"/>
        <end position="40"/>
    </location>
</feature>
<reference evidence="8 9" key="1">
    <citation type="journal article" date="2021" name="BMC Genomics">
        <title>Datura genome reveals duplications of psychoactive alkaloid biosynthetic genes and high mutation rate following tissue culture.</title>
        <authorList>
            <person name="Rajewski A."/>
            <person name="Carter-House D."/>
            <person name="Stajich J."/>
            <person name="Litt A."/>
        </authorList>
    </citation>
    <scope>NUCLEOTIDE SEQUENCE [LARGE SCALE GENOMIC DNA]</scope>
    <source>
        <strain evidence="8">AR-01</strain>
    </source>
</reference>
<sequence length="410" mass="45742">MEERKGDSTIRKTQTTASTSSQGLLMKGKRPRREKKAAAKLKKKKIYRDVEVIKEGENDTTATTATSSSSIRRPYDLDKYFVGELGLALTAIITNHSNPVQLALQQYKLVSQSLNIRKTYANQILEAKEELSELEEQKIARSYFDTKIQHARLVSHAYNASHGFVDGSATDCVLMEDTPKAMNESNSTIGSQKPISGKPSNTSPKSVSEMYHSQEKKKKKKRKFKNQENHCSNTSPNSVSEMCHSLERKKKKKRKIKNQENHCDSSIPSQLEMENRSAVASSKEKKINESAISSQTRTLPDGMTVEVLVKGKPDGKVASLGKQVKVYYIAKLRDTGPIVCSNIDDSAPHKFCLGDEKIVKGLNIGLEGMHVGEKRRLTIPASMGPHCKDKPSILPDSWLQYDVELVDICE</sequence>
<feature type="compositionally biased region" description="Basic and acidic residues" evidence="6">
    <location>
        <begin position="1"/>
        <end position="10"/>
    </location>
</feature>
<evidence type="ECO:0000313" key="8">
    <source>
        <dbReference type="EMBL" id="MCD7469829.1"/>
    </source>
</evidence>
<feature type="domain" description="PPIase FKBP-type" evidence="7">
    <location>
        <begin position="321"/>
        <end position="409"/>
    </location>
</feature>
<dbReference type="SUPFAM" id="SSF54534">
    <property type="entry name" value="FKBP-like"/>
    <property type="match status" value="1"/>
</dbReference>
<dbReference type="Gene3D" id="3.10.50.40">
    <property type="match status" value="1"/>
</dbReference>
<evidence type="ECO:0000256" key="4">
    <source>
        <dbReference type="ARBA" id="ARBA00023235"/>
    </source>
</evidence>
<feature type="region of interest" description="Disordered" evidence="6">
    <location>
        <begin position="183"/>
        <end position="291"/>
    </location>
</feature>
<keyword evidence="4 5" id="KW-0413">Isomerase</keyword>
<dbReference type="InterPro" id="IPR046357">
    <property type="entry name" value="PPIase_dom_sf"/>
</dbReference>
<gene>
    <name evidence="8" type="ORF">HAX54_009132</name>
</gene>
<feature type="compositionally biased region" description="Basic residues" evidence="6">
    <location>
        <begin position="215"/>
        <end position="224"/>
    </location>
</feature>
<protein>
    <recommendedName>
        <fullName evidence="2 5">peptidylprolyl isomerase</fullName>
        <ecNumber evidence="2 5">5.2.1.8</ecNumber>
    </recommendedName>
</protein>
<keyword evidence="9" id="KW-1185">Reference proteome</keyword>
<dbReference type="PROSITE" id="PS50059">
    <property type="entry name" value="FKBP_PPIASE"/>
    <property type="match status" value="1"/>
</dbReference>
<evidence type="ECO:0000256" key="1">
    <source>
        <dbReference type="ARBA" id="ARBA00000971"/>
    </source>
</evidence>
<feature type="compositionally biased region" description="Polar residues" evidence="6">
    <location>
        <begin position="183"/>
        <end position="206"/>
    </location>
</feature>
<dbReference type="Pfam" id="PF00254">
    <property type="entry name" value="FKBP_C"/>
    <property type="match status" value="1"/>
</dbReference>
<evidence type="ECO:0000313" key="9">
    <source>
        <dbReference type="Proteomes" id="UP000823775"/>
    </source>
</evidence>
<dbReference type="InterPro" id="IPR001179">
    <property type="entry name" value="PPIase_FKBP_dom"/>
</dbReference>
<dbReference type="EC" id="5.2.1.8" evidence="2 5"/>
<comment type="caution">
    <text evidence="8">The sequence shown here is derived from an EMBL/GenBank/DDBJ whole genome shotgun (WGS) entry which is preliminary data.</text>
</comment>
<feature type="compositionally biased region" description="Basic residues" evidence="6">
    <location>
        <begin position="247"/>
        <end position="256"/>
    </location>
</feature>
<accession>A0ABS8TEG4</accession>
<name>A0ABS8TEG4_DATST</name>
<dbReference type="PANTHER" id="PTHR43811">
    <property type="entry name" value="FKBP-TYPE PEPTIDYL-PROLYL CIS-TRANS ISOMERASE FKPA"/>
    <property type="match status" value="1"/>
</dbReference>
<organism evidence="8 9">
    <name type="scientific">Datura stramonium</name>
    <name type="common">Jimsonweed</name>
    <name type="synonym">Common thornapple</name>
    <dbReference type="NCBI Taxonomy" id="4076"/>
    <lineage>
        <taxon>Eukaryota</taxon>
        <taxon>Viridiplantae</taxon>
        <taxon>Streptophyta</taxon>
        <taxon>Embryophyta</taxon>
        <taxon>Tracheophyta</taxon>
        <taxon>Spermatophyta</taxon>
        <taxon>Magnoliopsida</taxon>
        <taxon>eudicotyledons</taxon>
        <taxon>Gunneridae</taxon>
        <taxon>Pentapetalae</taxon>
        <taxon>asterids</taxon>
        <taxon>lamiids</taxon>
        <taxon>Solanales</taxon>
        <taxon>Solanaceae</taxon>
        <taxon>Solanoideae</taxon>
        <taxon>Datureae</taxon>
        <taxon>Datura</taxon>
    </lineage>
</organism>
<dbReference type="EMBL" id="JACEIK010001490">
    <property type="protein sequence ID" value="MCD7469829.1"/>
    <property type="molecule type" value="Genomic_DNA"/>
</dbReference>